<sequence>MSLDRILGTAFIDMYAKCGCIEMACSVFDEMDDRDVYAFTCLISGLANHDKSETAIELFDRMWEERVVPNEVTFICVLNACSRMGIVDEGLRIFESMGSVYGIEPQVQHYGCLVNLLGRAGKIEEAKKVVRGMPMQPDSYVLGALLDACRVHGDVQLGEEMVDSLVQRCLDHGGVHVLLSNMYASTDKWDDVSKIRKEMEDKIMRKLPGCSSIEVNCTVCEFVTGDRSYSFREDIMFLLFGIDKHLKSLYPDYDECDSVTMEQVLS</sequence>
<dbReference type="Pfam" id="PF20431">
    <property type="entry name" value="E_motif"/>
    <property type="match status" value="1"/>
</dbReference>
<dbReference type="PANTHER" id="PTHR47926:SF416">
    <property type="entry name" value="(WILD MALAYSIAN BANANA) HYPOTHETICAL PROTEIN"/>
    <property type="match status" value="1"/>
</dbReference>
<name>A0AAV1RSW1_9ROSI</name>
<dbReference type="PANTHER" id="PTHR47926">
    <property type="entry name" value="PENTATRICOPEPTIDE REPEAT-CONTAINING PROTEIN"/>
    <property type="match status" value="1"/>
</dbReference>
<dbReference type="AlphaFoldDB" id="A0AAV1RSW1"/>
<evidence type="ECO:0000256" key="1">
    <source>
        <dbReference type="ARBA" id="ARBA00022737"/>
    </source>
</evidence>
<proteinExistence type="predicted"/>
<gene>
    <name evidence="3" type="ORF">DCAF_LOCUS13874</name>
</gene>
<dbReference type="InterPro" id="IPR002885">
    <property type="entry name" value="PPR_rpt"/>
</dbReference>
<dbReference type="Proteomes" id="UP001314170">
    <property type="component" value="Unassembled WGS sequence"/>
</dbReference>
<dbReference type="GO" id="GO:0009451">
    <property type="term" value="P:RNA modification"/>
    <property type="evidence" value="ECO:0007669"/>
    <property type="project" value="InterPro"/>
</dbReference>
<evidence type="ECO:0000313" key="3">
    <source>
        <dbReference type="EMBL" id="CAK7338826.1"/>
    </source>
</evidence>
<evidence type="ECO:0000256" key="2">
    <source>
        <dbReference type="PROSITE-ProRule" id="PRU00708"/>
    </source>
</evidence>
<feature type="repeat" description="PPR" evidence="2">
    <location>
        <begin position="35"/>
        <end position="69"/>
    </location>
</feature>
<protein>
    <recommendedName>
        <fullName evidence="5">Pentatricopeptide repeat-containing protein</fullName>
    </recommendedName>
</protein>
<accession>A0AAV1RSW1</accession>
<reference evidence="3 4" key="1">
    <citation type="submission" date="2024-01" db="EMBL/GenBank/DDBJ databases">
        <authorList>
            <person name="Waweru B."/>
        </authorList>
    </citation>
    <scope>NUCLEOTIDE SEQUENCE [LARGE SCALE GENOMIC DNA]</scope>
</reference>
<dbReference type="NCBIfam" id="TIGR00756">
    <property type="entry name" value="PPR"/>
    <property type="match status" value="4"/>
</dbReference>
<keyword evidence="4" id="KW-1185">Reference proteome</keyword>
<dbReference type="GO" id="GO:0003723">
    <property type="term" value="F:RNA binding"/>
    <property type="evidence" value="ECO:0007669"/>
    <property type="project" value="InterPro"/>
</dbReference>
<dbReference type="Gene3D" id="1.25.40.10">
    <property type="entry name" value="Tetratricopeptide repeat domain"/>
    <property type="match status" value="1"/>
</dbReference>
<dbReference type="InterPro" id="IPR046848">
    <property type="entry name" value="E_motif"/>
</dbReference>
<evidence type="ECO:0008006" key="5">
    <source>
        <dbReference type="Google" id="ProtNLM"/>
    </source>
</evidence>
<dbReference type="PROSITE" id="PS51375">
    <property type="entry name" value="PPR"/>
    <property type="match status" value="1"/>
</dbReference>
<keyword evidence="1" id="KW-0677">Repeat</keyword>
<dbReference type="InterPro" id="IPR046960">
    <property type="entry name" value="PPR_At4g14850-like_plant"/>
</dbReference>
<dbReference type="InterPro" id="IPR011990">
    <property type="entry name" value="TPR-like_helical_dom_sf"/>
</dbReference>
<comment type="caution">
    <text evidence="3">The sequence shown here is derived from an EMBL/GenBank/DDBJ whole genome shotgun (WGS) entry which is preliminary data.</text>
</comment>
<dbReference type="FunFam" id="1.25.40.10:FF:000184">
    <property type="entry name" value="Pentatricopeptide repeat-containing protein, chloroplastic"/>
    <property type="match status" value="1"/>
</dbReference>
<evidence type="ECO:0000313" key="4">
    <source>
        <dbReference type="Proteomes" id="UP001314170"/>
    </source>
</evidence>
<dbReference type="Pfam" id="PF13041">
    <property type="entry name" value="PPR_2"/>
    <property type="match status" value="1"/>
</dbReference>
<dbReference type="EMBL" id="CAWUPB010001156">
    <property type="protein sequence ID" value="CAK7338826.1"/>
    <property type="molecule type" value="Genomic_DNA"/>
</dbReference>
<dbReference type="Pfam" id="PF01535">
    <property type="entry name" value="PPR"/>
    <property type="match status" value="1"/>
</dbReference>
<organism evidence="3 4">
    <name type="scientific">Dovyalis caffra</name>
    <dbReference type="NCBI Taxonomy" id="77055"/>
    <lineage>
        <taxon>Eukaryota</taxon>
        <taxon>Viridiplantae</taxon>
        <taxon>Streptophyta</taxon>
        <taxon>Embryophyta</taxon>
        <taxon>Tracheophyta</taxon>
        <taxon>Spermatophyta</taxon>
        <taxon>Magnoliopsida</taxon>
        <taxon>eudicotyledons</taxon>
        <taxon>Gunneridae</taxon>
        <taxon>Pentapetalae</taxon>
        <taxon>rosids</taxon>
        <taxon>fabids</taxon>
        <taxon>Malpighiales</taxon>
        <taxon>Salicaceae</taxon>
        <taxon>Flacourtieae</taxon>
        <taxon>Dovyalis</taxon>
    </lineage>
</organism>